<dbReference type="RefSeq" id="WP_006573680.1">
    <property type="nucleotide sequence ID" value="NZ_AAXG02000028.1"/>
</dbReference>
<dbReference type="InterPro" id="IPR027417">
    <property type="entry name" value="P-loop_NTPase"/>
</dbReference>
<keyword evidence="1" id="KW-1133">Transmembrane helix</keyword>
<dbReference type="SUPFAM" id="SSF52540">
    <property type="entry name" value="P-loop containing nucleoside triphosphate hydrolases"/>
    <property type="match status" value="1"/>
</dbReference>
<protein>
    <submittedName>
        <fullName evidence="2">Uncharacterized protein</fullName>
    </submittedName>
</protein>
<evidence type="ECO:0000313" key="2">
    <source>
        <dbReference type="EMBL" id="EDM99243.1"/>
    </source>
</evidence>
<comment type="caution">
    <text evidence="2">The sequence shown here is derived from an EMBL/GenBank/DDBJ whole genome shotgun (WGS) entry which is preliminary data.</text>
</comment>
<dbReference type="OrthoDB" id="1981678at2"/>
<dbReference type="EMBL" id="AAXG02000028">
    <property type="protein sequence ID" value="EDM99243.1"/>
    <property type="molecule type" value="Genomic_DNA"/>
</dbReference>
<name>A6NY73_9FIRM</name>
<feature type="transmembrane region" description="Helical" evidence="1">
    <location>
        <begin position="6"/>
        <end position="23"/>
    </location>
</feature>
<keyword evidence="3" id="KW-1185">Reference proteome</keyword>
<accession>A6NY73</accession>
<dbReference type="AlphaFoldDB" id="A6NY73"/>
<proteinExistence type="predicted"/>
<evidence type="ECO:0000256" key="1">
    <source>
        <dbReference type="SAM" id="Phobius"/>
    </source>
</evidence>
<gene>
    <name evidence="2" type="ORF">BACCAP_03172</name>
</gene>
<dbReference type="Gene3D" id="3.40.50.300">
    <property type="entry name" value="P-loop containing nucleotide triphosphate hydrolases"/>
    <property type="match status" value="1"/>
</dbReference>
<sequence>MSLEVILTLVALALVGVSVVLLYRKRKNERPDAVVIEKLTMDKLLNDVKVELADIIKEETSFGKDDEEWEAAYKRKKRLKAAMKNCIYGIEADKIIVKDLIRDVIKTRLPTEEAIAELIDFNGVYLDPMVKWEILMYFLKKKYKKDALSYIIKTYGWDAVRYDIEDHTTPHHLVTIEDLEAVYRAEIHRPLTYYEQLDILSTILFTKYKGFGCIDTLREQNVDGINMGTSGSIISSFLDVDSELPKAPRSIWIYYDGKYIHLDFLTTYTEEEMRRIILLICMYNNPGSLTEKRGYMVNTMYDKTRVLAIRPGAGEYWAVFLRKFNIKNVTLEKLYIKEGDPEKAFIPVELIKWFMIGRVTCAFTGRQGTGKTTAMIASIAYIDARLTIRILEMAPEMYLRERYPDRNVYSVSETQHVTAAELQDALKKSDAAVSIVGEVATDAIAARMIQMGQVASLFTIFSHHANRSKDLINAITNSIVASNGGGATAATVQPQVIDVIKVDVHMDFDVTGYRYFERITEIVPVDRAIPEYDPKNPQHSINNIMREFFEISAVGELFTTQDIVRFDRDTRTYVPVRWCSERLTEYMLKNIPKEQLPAFREFVTSNWKE</sequence>
<dbReference type="Proteomes" id="UP000003639">
    <property type="component" value="Unassembled WGS sequence"/>
</dbReference>
<dbReference type="STRING" id="411467.BACCAP_03172"/>
<keyword evidence="1" id="KW-0472">Membrane</keyword>
<keyword evidence="1" id="KW-0812">Transmembrane</keyword>
<evidence type="ECO:0000313" key="3">
    <source>
        <dbReference type="Proteomes" id="UP000003639"/>
    </source>
</evidence>
<reference evidence="2 3" key="2">
    <citation type="submission" date="2007-06" db="EMBL/GenBank/DDBJ databases">
        <title>Draft genome sequence of Pseudoflavonifractor capillosus ATCC 29799.</title>
        <authorList>
            <person name="Sudarsanam P."/>
            <person name="Ley R."/>
            <person name="Guruge J."/>
            <person name="Turnbaugh P.J."/>
            <person name="Mahowald M."/>
            <person name="Liep D."/>
            <person name="Gordon J."/>
        </authorList>
    </citation>
    <scope>NUCLEOTIDE SEQUENCE [LARGE SCALE GENOMIC DNA]</scope>
    <source>
        <strain evidence="2 3">ATCC 29799</strain>
    </source>
</reference>
<reference evidence="2 3" key="1">
    <citation type="submission" date="2007-04" db="EMBL/GenBank/DDBJ databases">
        <authorList>
            <person name="Fulton L."/>
            <person name="Clifton S."/>
            <person name="Fulton B."/>
            <person name="Xu J."/>
            <person name="Minx P."/>
            <person name="Pepin K.H."/>
            <person name="Johnson M."/>
            <person name="Thiruvilangam P."/>
            <person name="Bhonagiri V."/>
            <person name="Nash W.E."/>
            <person name="Mardis E.R."/>
            <person name="Wilson R.K."/>
        </authorList>
    </citation>
    <scope>NUCLEOTIDE SEQUENCE [LARGE SCALE GENOMIC DNA]</scope>
    <source>
        <strain evidence="2 3">ATCC 29799</strain>
    </source>
</reference>
<dbReference type="eggNOG" id="COG4962">
    <property type="taxonomic scope" value="Bacteria"/>
</dbReference>
<organism evidence="2 3">
    <name type="scientific">Pseudoflavonifractor capillosus ATCC 29799</name>
    <dbReference type="NCBI Taxonomy" id="411467"/>
    <lineage>
        <taxon>Bacteria</taxon>
        <taxon>Bacillati</taxon>
        <taxon>Bacillota</taxon>
        <taxon>Clostridia</taxon>
        <taxon>Eubacteriales</taxon>
        <taxon>Oscillospiraceae</taxon>
        <taxon>Pseudoflavonifractor</taxon>
    </lineage>
</organism>